<reference evidence="2" key="1">
    <citation type="submission" date="2022-07" db="EMBL/GenBank/DDBJ databases">
        <authorList>
            <person name="Wu T."/>
        </authorList>
    </citation>
    <scope>NUCLEOTIDE SEQUENCE</scope>
    <source>
        <strain evidence="2">SD-1</strain>
        <plasmid evidence="2">unnamed5</plasmid>
    </source>
</reference>
<feature type="region of interest" description="Disordered" evidence="1">
    <location>
        <begin position="1"/>
        <end position="24"/>
    </location>
</feature>
<name>A0AAX3EQB3_PAEUR</name>
<proteinExistence type="predicted"/>
<sequence length="75" mass="8013">MAGRGNNGGGRRSKGERRLVGTRMPIPDADKLAAVAEARGMTVSDYVANLVTQHLNQIQIDTLSNQEALPIPRAS</sequence>
<accession>A0AAX3EQB3</accession>
<dbReference type="RefSeq" id="WP_139126745.1">
    <property type="nucleotide sequence ID" value="NZ_CP101190.1"/>
</dbReference>
<gene>
    <name evidence="2" type="ORF">NL394_23600</name>
</gene>
<dbReference type="EMBL" id="CP101190">
    <property type="protein sequence ID" value="UYW00182.1"/>
    <property type="molecule type" value="Genomic_DNA"/>
</dbReference>
<evidence type="ECO:0000256" key="1">
    <source>
        <dbReference type="SAM" id="MobiDB-lite"/>
    </source>
</evidence>
<keyword evidence="2" id="KW-0614">Plasmid</keyword>
<geneLocation type="plasmid" evidence="2 3">
    <name>unnamed5</name>
</geneLocation>
<protein>
    <submittedName>
        <fullName evidence="2">Uncharacterized protein</fullName>
    </submittedName>
</protein>
<evidence type="ECO:0000313" key="2">
    <source>
        <dbReference type="EMBL" id="UYW00182.1"/>
    </source>
</evidence>
<keyword evidence="3" id="KW-1185">Reference proteome</keyword>
<dbReference type="Proteomes" id="UP001163293">
    <property type="component" value="Plasmid unnamed5"/>
</dbReference>
<feature type="compositionally biased region" description="Gly residues" evidence="1">
    <location>
        <begin position="1"/>
        <end position="10"/>
    </location>
</feature>
<evidence type="ECO:0000313" key="3">
    <source>
        <dbReference type="Proteomes" id="UP001163293"/>
    </source>
</evidence>
<dbReference type="AlphaFoldDB" id="A0AAX3EQB3"/>
<organism evidence="2 3">
    <name type="scientific">Paenarthrobacter ureafaciens</name>
    <dbReference type="NCBI Taxonomy" id="37931"/>
    <lineage>
        <taxon>Bacteria</taxon>
        <taxon>Bacillati</taxon>
        <taxon>Actinomycetota</taxon>
        <taxon>Actinomycetes</taxon>
        <taxon>Micrococcales</taxon>
        <taxon>Micrococcaceae</taxon>
        <taxon>Paenarthrobacter</taxon>
    </lineage>
</organism>